<keyword evidence="2" id="KW-1185">Reference proteome</keyword>
<accession>A0A2P6MRB6</accession>
<evidence type="ECO:0000313" key="1">
    <source>
        <dbReference type="EMBL" id="PRP74230.1"/>
    </source>
</evidence>
<proteinExistence type="predicted"/>
<organism evidence="1 2">
    <name type="scientific">Planoprotostelium fungivorum</name>
    <dbReference type="NCBI Taxonomy" id="1890364"/>
    <lineage>
        <taxon>Eukaryota</taxon>
        <taxon>Amoebozoa</taxon>
        <taxon>Evosea</taxon>
        <taxon>Variosea</taxon>
        <taxon>Cavosteliida</taxon>
        <taxon>Cavosteliaceae</taxon>
        <taxon>Planoprotostelium</taxon>
    </lineage>
</organism>
<protein>
    <submittedName>
        <fullName evidence="1">Uncharacterized protein</fullName>
    </submittedName>
</protein>
<dbReference type="InParanoid" id="A0A2P6MRB6"/>
<dbReference type="AlphaFoldDB" id="A0A2P6MRB6"/>
<evidence type="ECO:0000313" key="2">
    <source>
        <dbReference type="Proteomes" id="UP000241769"/>
    </source>
</evidence>
<reference evidence="1 2" key="1">
    <citation type="journal article" date="2018" name="Genome Biol. Evol.">
        <title>Multiple Roots of Fruiting Body Formation in Amoebozoa.</title>
        <authorList>
            <person name="Hillmann F."/>
            <person name="Forbes G."/>
            <person name="Novohradska S."/>
            <person name="Ferling I."/>
            <person name="Riege K."/>
            <person name="Groth M."/>
            <person name="Westermann M."/>
            <person name="Marz M."/>
            <person name="Spaller T."/>
            <person name="Winckler T."/>
            <person name="Schaap P."/>
            <person name="Glockner G."/>
        </authorList>
    </citation>
    <scope>NUCLEOTIDE SEQUENCE [LARGE SCALE GENOMIC DNA]</scope>
    <source>
        <strain evidence="1 2">Jena</strain>
    </source>
</reference>
<dbReference type="Proteomes" id="UP000241769">
    <property type="component" value="Unassembled WGS sequence"/>
</dbReference>
<dbReference type="EMBL" id="MDYQ01000483">
    <property type="protein sequence ID" value="PRP74230.1"/>
    <property type="molecule type" value="Genomic_DNA"/>
</dbReference>
<comment type="caution">
    <text evidence="1">The sequence shown here is derived from an EMBL/GenBank/DDBJ whole genome shotgun (WGS) entry which is preliminary data.</text>
</comment>
<name>A0A2P6MRB6_9EUKA</name>
<gene>
    <name evidence="1" type="ORF">PROFUN_16316</name>
</gene>
<sequence length="124" mass="13934">MTSLGNDYIQESVYGHHIRTKQFNESLFIKNDFKPKKAKEFSFNECALNVLLGCQVFSEFSPSFPICQALYECLHSAGHSKINGKGTENGTKRGSEHKNDITHPYVRVLLRVFEMSTSASSAPD</sequence>